<proteinExistence type="predicted"/>
<keyword evidence="3" id="KW-1185">Reference proteome</keyword>
<feature type="domain" description="Phosphodiester glycosidase" evidence="1">
    <location>
        <begin position="254"/>
        <end position="390"/>
    </location>
</feature>
<dbReference type="PANTHER" id="PTHR40446">
    <property type="entry name" value="N-ACETYLGLUCOSAMINE-1-PHOSPHODIESTER ALPHA-N-ACETYLGLUCOSAMINIDASE"/>
    <property type="match status" value="1"/>
</dbReference>
<dbReference type="RefSeq" id="WP_321535472.1">
    <property type="nucleotide sequence ID" value="NZ_JARGDL010000006.1"/>
</dbReference>
<comment type="caution">
    <text evidence="2">The sequence shown here is derived from an EMBL/GenBank/DDBJ whole genome shotgun (WGS) entry which is preliminary data.</text>
</comment>
<dbReference type="EMBL" id="JARGDL010000006">
    <property type="protein sequence ID" value="MDF1611705.1"/>
    <property type="molecule type" value="Genomic_DNA"/>
</dbReference>
<dbReference type="Proteomes" id="UP001221302">
    <property type="component" value="Unassembled WGS sequence"/>
</dbReference>
<organism evidence="2 3">
    <name type="scientific">Stygiobacter electus</name>
    <dbReference type="NCBI Taxonomy" id="3032292"/>
    <lineage>
        <taxon>Bacteria</taxon>
        <taxon>Pseudomonadati</taxon>
        <taxon>Ignavibacteriota</taxon>
        <taxon>Ignavibacteria</taxon>
        <taxon>Ignavibacteriales</taxon>
        <taxon>Melioribacteraceae</taxon>
        <taxon>Stygiobacter</taxon>
    </lineage>
</organism>
<keyword evidence="2" id="KW-0378">Hydrolase</keyword>
<name>A0AAE3NZY0_9BACT</name>
<evidence type="ECO:0000313" key="3">
    <source>
        <dbReference type="Proteomes" id="UP001221302"/>
    </source>
</evidence>
<accession>A0AAE3NZY0</accession>
<evidence type="ECO:0000259" key="1">
    <source>
        <dbReference type="Pfam" id="PF09992"/>
    </source>
</evidence>
<sequence>MKNYILIFSIFLNLNNQIFPQEKIYTKVNQIEEGIIHKHIIDKVDTLSIHILTLDLKNNSYSIIAMKGNDSLLGRETTSSMFKRLKEKKYKPIAALNSDFFKIKYGGEPENNLIINGEFVKGISETDSEYDLADNIHSQFGITNNNEPFIEKFKFTGDIISKDRNKILINRINAQTDSNSLTLYNKYQGYATPKSKDNWKNLEIRLKKLFNKGDTLFFKVTDEWNSKGNTKINNDDFILSTNNEMIGKINSHIFINDTLKVILKLFPDVGKVITLTGGWGKLVKDGKNYVDSTEIEEEIFERFSKTKHPRSGIGFSKNKDKLFLFAIDGRQESSKGVTLKKFADIMIAEGVYEGLNFDGGGSTTLIINDKIINNPSDKTGEREVGVSIAIIKK</sequence>
<evidence type="ECO:0000313" key="2">
    <source>
        <dbReference type="EMBL" id="MDF1611705.1"/>
    </source>
</evidence>
<dbReference type="InterPro" id="IPR018711">
    <property type="entry name" value="NAGPA"/>
</dbReference>
<keyword evidence="2" id="KW-0326">Glycosidase</keyword>
<protein>
    <submittedName>
        <fullName evidence="2">Phosphodiester glycosidase family protein</fullName>
    </submittedName>
</protein>
<dbReference type="AlphaFoldDB" id="A0AAE3NZY0"/>
<dbReference type="PANTHER" id="PTHR40446:SF2">
    <property type="entry name" value="N-ACETYLGLUCOSAMINE-1-PHOSPHODIESTER ALPHA-N-ACETYLGLUCOSAMINIDASE"/>
    <property type="match status" value="1"/>
</dbReference>
<dbReference type="GO" id="GO:0016798">
    <property type="term" value="F:hydrolase activity, acting on glycosyl bonds"/>
    <property type="evidence" value="ECO:0007669"/>
    <property type="project" value="UniProtKB-KW"/>
</dbReference>
<reference evidence="2" key="1">
    <citation type="submission" date="2023-03" db="EMBL/GenBank/DDBJ databases">
        <title>Stygiobacter electus gen. nov., sp. nov., facultatively anaerobic thermotolerant bacterium of the class Ignavibacteria from a well of Yessentuki mineral water deposit.</title>
        <authorList>
            <person name="Podosokorskaya O.A."/>
            <person name="Elcheninov A.G."/>
            <person name="Petrova N.F."/>
            <person name="Zavarzina D.G."/>
            <person name="Kublanov I.V."/>
            <person name="Merkel A.Y."/>
        </authorList>
    </citation>
    <scope>NUCLEOTIDE SEQUENCE</scope>
    <source>
        <strain evidence="2">09-Me</strain>
    </source>
</reference>
<gene>
    <name evidence="2" type="ORF">P0M35_06060</name>
</gene>
<dbReference type="Pfam" id="PF09992">
    <property type="entry name" value="NAGPA"/>
    <property type="match status" value="1"/>
</dbReference>